<feature type="transmembrane region" description="Helical" evidence="5">
    <location>
        <begin position="236"/>
        <end position="261"/>
    </location>
</feature>
<keyword evidence="3 5" id="KW-1133">Transmembrane helix</keyword>
<proteinExistence type="predicted"/>
<evidence type="ECO:0000313" key="6">
    <source>
        <dbReference type="EMBL" id="VAW92065.1"/>
    </source>
</evidence>
<dbReference type="Pfam" id="PF09685">
    <property type="entry name" value="MamF_MmsF"/>
    <property type="match status" value="1"/>
</dbReference>
<evidence type="ECO:0000256" key="3">
    <source>
        <dbReference type="ARBA" id="ARBA00022989"/>
    </source>
</evidence>
<evidence type="ECO:0008006" key="7">
    <source>
        <dbReference type="Google" id="ProtNLM"/>
    </source>
</evidence>
<feature type="transmembrane region" description="Helical" evidence="5">
    <location>
        <begin position="285"/>
        <end position="313"/>
    </location>
</feature>
<feature type="transmembrane region" description="Helical" evidence="5">
    <location>
        <begin position="182"/>
        <end position="204"/>
    </location>
</feature>
<sequence length="341" mass="38333">MKKYILISLLGLIIMLGGCIPFGVAIQNAVNTNEVLNESIPINKNYITSVININTRHLILPALKIHFSSNEVNSNTLLQSNEYEAKFQFPVSLIISDINNKKLYKYTDKLDWNHGTKSYDLNNVNSQQAEVIVEIDLDKILIPKPGKIKLSVFIADDSIYKAKLHSAKLIVYDNVYQHSSNILIGVGILFFGMLVLVIGIILIIRYQAQTPHKNKTKYSAPAEAERNSSINTSAMLCHLSTFSGIFVPFGGILGPLIFWLVKKDEHPFINRHGIAALNFHLSMMIYYFVSFLLAFIIIGFFLLIMLALADFILSIIASIKASNGEEYQYPFAVPFINEVKN</sequence>
<evidence type="ECO:0000256" key="4">
    <source>
        <dbReference type="ARBA" id="ARBA00023136"/>
    </source>
</evidence>
<dbReference type="InterPro" id="IPR019109">
    <property type="entry name" value="MamF_MmsF"/>
</dbReference>
<accession>A0A3B0ZFA0</accession>
<dbReference type="AlphaFoldDB" id="A0A3B0ZFA0"/>
<evidence type="ECO:0000256" key="1">
    <source>
        <dbReference type="ARBA" id="ARBA00004141"/>
    </source>
</evidence>
<keyword evidence="4 5" id="KW-0472">Membrane</keyword>
<evidence type="ECO:0000256" key="2">
    <source>
        <dbReference type="ARBA" id="ARBA00022692"/>
    </source>
</evidence>
<organism evidence="6">
    <name type="scientific">hydrothermal vent metagenome</name>
    <dbReference type="NCBI Taxonomy" id="652676"/>
    <lineage>
        <taxon>unclassified sequences</taxon>
        <taxon>metagenomes</taxon>
        <taxon>ecological metagenomes</taxon>
    </lineage>
</organism>
<protein>
    <recommendedName>
        <fullName evidence="7">DUF4870 domain-containing protein</fullName>
    </recommendedName>
</protein>
<reference evidence="6" key="1">
    <citation type="submission" date="2018-06" db="EMBL/GenBank/DDBJ databases">
        <authorList>
            <person name="Zhirakovskaya E."/>
        </authorList>
    </citation>
    <scope>NUCLEOTIDE SEQUENCE</scope>
</reference>
<evidence type="ECO:0000256" key="5">
    <source>
        <dbReference type="SAM" id="Phobius"/>
    </source>
</evidence>
<keyword evidence="2 5" id="KW-0812">Transmembrane</keyword>
<name>A0A3B0ZFA0_9ZZZZ</name>
<gene>
    <name evidence="6" type="ORF">MNBD_GAMMA22-2329</name>
</gene>
<dbReference type="PROSITE" id="PS51257">
    <property type="entry name" value="PROKAR_LIPOPROTEIN"/>
    <property type="match status" value="1"/>
</dbReference>
<dbReference type="EMBL" id="UOFS01000011">
    <property type="protein sequence ID" value="VAW92065.1"/>
    <property type="molecule type" value="Genomic_DNA"/>
</dbReference>
<comment type="subcellular location">
    <subcellularLocation>
        <location evidence="1">Membrane</location>
        <topology evidence="1">Multi-pass membrane protein</topology>
    </subcellularLocation>
</comment>